<dbReference type="SUPFAM" id="SSF47384">
    <property type="entry name" value="Homodimeric domain of signal transducing histidine kinase"/>
    <property type="match status" value="1"/>
</dbReference>
<feature type="domain" description="PAS" evidence="5">
    <location>
        <begin position="268"/>
        <end position="338"/>
    </location>
</feature>
<evidence type="ECO:0000259" key="4">
    <source>
        <dbReference type="PROSITE" id="PS50109"/>
    </source>
</evidence>
<dbReference type="CDD" id="cd00082">
    <property type="entry name" value="HisKA"/>
    <property type="match status" value="1"/>
</dbReference>
<dbReference type="SMART" id="SM00091">
    <property type="entry name" value="PAS"/>
    <property type="match status" value="3"/>
</dbReference>
<dbReference type="InterPro" id="IPR036097">
    <property type="entry name" value="HisK_dim/P_sf"/>
</dbReference>
<protein>
    <recommendedName>
        <fullName evidence="2">histidine kinase</fullName>
        <ecNumber evidence="2">2.7.13.3</ecNumber>
    </recommendedName>
</protein>
<evidence type="ECO:0000259" key="5">
    <source>
        <dbReference type="PROSITE" id="PS50112"/>
    </source>
</evidence>
<dbReference type="SMART" id="SM00387">
    <property type="entry name" value="HATPase_c"/>
    <property type="match status" value="1"/>
</dbReference>
<reference evidence="7 8" key="1">
    <citation type="submission" date="2022-12" db="EMBL/GenBank/DDBJ databases">
        <title>Coexistence and Characterization of a Novel Tigecycline Resistance gene tet(X) variant and blaNDM-1 in a Pseudomonas caeni Isolate of Chicken Origin.</title>
        <authorList>
            <person name="Lu X."/>
            <person name="Zhang L."/>
            <person name="Li R."/>
            <person name="Wang Z."/>
        </authorList>
    </citation>
    <scope>NUCLEOTIDE SEQUENCE [LARGE SCALE GENOMIC DNA]</scope>
    <source>
        <strain evidence="7 8">CE14</strain>
    </source>
</reference>
<dbReference type="KEGG" id="dce:O6P33_00450"/>
<dbReference type="Pfam" id="PF08447">
    <property type="entry name" value="PAS_3"/>
    <property type="match status" value="1"/>
</dbReference>
<dbReference type="InterPro" id="IPR003661">
    <property type="entry name" value="HisK_dim/P_dom"/>
</dbReference>
<feature type="domain" description="PAC" evidence="6">
    <location>
        <begin position="341"/>
        <end position="394"/>
    </location>
</feature>
<evidence type="ECO:0000259" key="6">
    <source>
        <dbReference type="PROSITE" id="PS50113"/>
    </source>
</evidence>
<dbReference type="EMBL" id="CP114976">
    <property type="protein sequence ID" value="WBE25355.1"/>
    <property type="molecule type" value="Genomic_DNA"/>
</dbReference>
<evidence type="ECO:0000256" key="3">
    <source>
        <dbReference type="ARBA" id="ARBA00022553"/>
    </source>
</evidence>
<dbReference type="PROSITE" id="PS50113">
    <property type="entry name" value="PAC"/>
    <property type="match status" value="1"/>
</dbReference>
<dbReference type="NCBIfam" id="TIGR00229">
    <property type="entry name" value="sensory_box"/>
    <property type="match status" value="1"/>
</dbReference>
<dbReference type="Gene3D" id="3.30.450.20">
    <property type="entry name" value="PAS domain"/>
    <property type="match status" value="1"/>
</dbReference>
<comment type="catalytic activity">
    <reaction evidence="1">
        <text>ATP + protein L-histidine = ADP + protein N-phospho-L-histidine.</text>
        <dbReference type="EC" id="2.7.13.3"/>
    </reaction>
</comment>
<dbReference type="InterPro" id="IPR000700">
    <property type="entry name" value="PAS-assoc_C"/>
</dbReference>
<dbReference type="Gene3D" id="3.30.565.10">
    <property type="entry name" value="Histidine kinase-like ATPase, C-terminal domain"/>
    <property type="match status" value="1"/>
</dbReference>
<dbReference type="Gene3D" id="1.10.287.130">
    <property type="match status" value="1"/>
</dbReference>
<accession>A0AAE9VS50</accession>
<dbReference type="PRINTS" id="PR00344">
    <property type="entry name" value="BCTRLSENSOR"/>
</dbReference>
<gene>
    <name evidence="7" type="ORF">O6P33_00450</name>
</gene>
<dbReference type="SUPFAM" id="SSF55874">
    <property type="entry name" value="ATPase domain of HSP90 chaperone/DNA topoisomerase II/histidine kinase"/>
    <property type="match status" value="1"/>
</dbReference>
<dbReference type="InterPro" id="IPR003594">
    <property type="entry name" value="HATPase_dom"/>
</dbReference>
<evidence type="ECO:0000256" key="2">
    <source>
        <dbReference type="ARBA" id="ARBA00012438"/>
    </source>
</evidence>
<sequence>MAGKGNQALQLQLLQRLLSEKQPLAECARALQAVLSADPQVRSVWYFTWQQQAGIYSPEGDVRGWPPGPGDLQNVSDQHLFTALQAQSQLSIAQASNIDCWLVKRMLRAGVCYGVVASLPLYPEQPGLVVIELQQSAPECALDSVLAVLAAWLRCAQAEARPVELLASDPHPALWVDGRAHLLEVNKTAAALFGPHIGEQLLQALPNNHQHLVRSCLTQQRVIEDVPAQFAQRTFVWSYIPSPEQQRILVRGRDITEQAEQLHNAAQSSRLYRLITENTTDLISRHTPDGRFISASPASWRLLGYWPEELQGMRCQALLHEKGVLLVEQRAKNALAEDGYHTMSLRVRHRAGHYLWFETASRAIRETYTGAIVEVISVSRDITARVQAEENRRRLAEVVEVNTDLVLFVDPNGLIRWMNPSARRSLQAGESQHSMQLADVVSAATLAELTQQGWQAADAQGGWSCEARFQPYGHLASFPVSLVLLAHTLAGGERYYSLVARNMAERELREAQHRKHQEELAHTTRLITLGELTSGIAHEINQPLAAVINYASASLRYLQTVQEQSLPVERVAQGLERITEHANHAAQVIKRLRAFLRKEPRRVEALNIAEVLQDAVQLCAWEASSARVTIEQQLLSELPLVYADRVLLEQVLLNVLRNALEANREQHQDGSRILVTAEQQAECVYIKVHDQGAGASSEQLEQLFTPFYTSKAEGLGLGLSMSRSIVEGFGGALEAEAGVLGGLCLVCCLPIRGRNDERATVEA</sequence>
<evidence type="ECO:0000256" key="1">
    <source>
        <dbReference type="ARBA" id="ARBA00000085"/>
    </source>
</evidence>
<dbReference type="AlphaFoldDB" id="A0AAE9VS50"/>
<dbReference type="RefSeq" id="WP_269818301.1">
    <property type="nucleotide sequence ID" value="NZ_CP114976.1"/>
</dbReference>
<dbReference type="Pfam" id="PF02518">
    <property type="entry name" value="HATPase_c"/>
    <property type="match status" value="1"/>
</dbReference>
<dbReference type="PANTHER" id="PTHR43065:SF42">
    <property type="entry name" value="TWO-COMPONENT SENSOR PPRA"/>
    <property type="match status" value="1"/>
</dbReference>
<dbReference type="PROSITE" id="PS50112">
    <property type="entry name" value="PAS"/>
    <property type="match status" value="1"/>
</dbReference>
<name>A0AAE9VS50_9GAMM</name>
<dbReference type="GO" id="GO:0000155">
    <property type="term" value="F:phosphorelay sensor kinase activity"/>
    <property type="evidence" value="ECO:0007669"/>
    <property type="project" value="InterPro"/>
</dbReference>
<dbReference type="CDD" id="cd00130">
    <property type="entry name" value="PAS"/>
    <property type="match status" value="1"/>
</dbReference>
<dbReference type="Pfam" id="PF00512">
    <property type="entry name" value="HisKA"/>
    <property type="match status" value="1"/>
</dbReference>
<dbReference type="SMART" id="SM00388">
    <property type="entry name" value="HisKA"/>
    <property type="match status" value="1"/>
</dbReference>
<dbReference type="PROSITE" id="PS50109">
    <property type="entry name" value="HIS_KIN"/>
    <property type="match status" value="1"/>
</dbReference>
<evidence type="ECO:0000313" key="8">
    <source>
        <dbReference type="Proteomes" id="UP001212189"/>
    </source>
</evidence>
<dbReference type="InterPro" id="IPR004358">
    <property type="entry name" value="Sig_transdc_His_kin-like_C"/>
</dbReference>
<organism evidence="7 8">
    <name type="scientific">Denitrificimonas caeni</name>
    <dbReference type="NCBI Taxonomy" id="521720"/>
    <lineage>
        <taxon>Bacteria</taxon>
        <taxon>Pseudomonadati</taxon>
        <taxon>Pseudomonadota</taxon>
        <taxon>Gammaproteobacteria</taxon>
        <taxon>Pseudomonadales</taxon>
        <taxon>Pseudomonadaceae</taxon>
        <taxon>Denitrificimonas</taxon>
    </lineage>
</organism>
<dbReference type="PANTHER" id="PTHR43065">
    <property type="entry name" value="SENSOR HISTIDINE KINASE"/>
    <property type="match status" value="1"/>
</dbReference>
<evidence type="ECO:0000313" key="7">
    <source>
        <dbReference type="EMBL" id="WBE25355.1"/>
    </source>
</evidence>
<keyword evidence="8" id="KW-1185">Reference proteome</keyword>
<keyword evidence="3" id="KW-0597">Phosphoprotein</keyword>
<dbReference type="EC" id="2.7.13.3" evidence="2"/>
<proteinExistence type="predicted"/>
<dbReference type="InterPro" id="IPR036890">
    <property type="entry name" value="HATPase_C_sf"/>
</dbReference>
<dbReference type="InterPro" id="IPR035965">
    <property type="entry name" value="PAS-like_dom_sf"/>
</dbReference>
<dbReference type="InterPro" id="IPR000014">
    <property type="entry name" value="PAS"/>
</dbReference>
<dbReference type="InterPro" id="IPR013655">
    <property type="entry name" value="PAS_fold_3"/>
</dbReference>
<dbReference type="SUPFAM" id="SSF55785">
    <property type="entry name" value="PYP-like sensor domain (PAS domain)"/>
    <property type="match status" value="2"/>
</dbReference>
<feature type="domain" description="Histidine kinase" evidence="4">
    <location>
        <begin position="535"/>
        <end position="753"/>
    </location>
</feature>
<dbReference type="InterPro" id="IPR005467">
    <property type="entry name" value="His_kinase_dom"/>
</dbReference>
<dbReference type="Proteomes" id="UP001212189">
    <property type="component" value="Chromosome"/>
</dbReference>
<dbReference type="SMART" id="SM00086">
    <property type="entry name" value="PAC"/>
    <property type="match status" value="1"/>
</dbReference>
<dbReference type="InterPro" id="IPR001610">
    <property type="entry name" value="PAC"/>
</dbReference>